<gene>
    <name evidence="1" type="ORF">PCON_08952</name>
</gene>
<name>U4LMP5_PYROM</name>
<protein>
    <submittedName>
        <fullName evidence="1">Uncharacterized protein</fullName>
    </submittedName>
</protein>
<organism evidence="1 2">
    <name type="scientific">Pyronema omphalodes (strain CBS 100304)</name>
    <name type="common">Pyronema confluens</name>
    <dbReference type="NCBI Taxonomy" id="1076935"/>
    <lineage>
        <taxon>Eukaryota</taxon>
        <taxon>Fungi</taxon>
        <taxon>Dikarya</taxon>
        <taxon>Ascomycota</taxon>
        <taxon>Pezizomycotina</taxon>
        <taxon>Pezizomycetes</taxon>
        <taxon>Pezizales</taxon>
        <taxon>Pyronemataceae</taxon>
        <taxon>Pyronema</taxon>
    </lineage>
</organism>
<reference evidence="1 2" key="1">
    <citation type="journal article" date="2013" name="PLoS Genet.">
        <title>The genome and development-dependent transcriptomes of Pyronema confluens: a window into fungal evolution.</title>
        <authorList>
            <person name="Traeger S."/>
            <person name="Altegoer F."/>
            <person name="Freitag M."/>
            <person name="Gabaldon T."/>
            <person name="Kempken F."/>
            <person name="Kumar A."/>
            <person name="Marcet-Houben M."/>
            <person name="Poggeler S."/>
            <person name="Stajich J.E."/>
            <person name="Nowrousian M."/>
        </authorList>
    </citation>
    <scope>NUCLEOTIDE SEQUENCE [LARGE SCALE GENOMIC DNA]</scope>
    <source>
        <strain evidence="2">CBS 100304</strain>
        <tissue evidence="1">Vegetative mycelium</tissue>
    </source>
</reference>
<sequence>MRRHLPQVEALIRKFPTALATGNSELKKQLYNALTTFISDFNLEWKDEYTQDFPLVFKDLQENLDITMRLDSEFMATRAEEKVLTIKDFPESMCKGLNGVKGFVLALPGLKMSGNSKLKNQSYLALLKYIREYKLEWKDDYAQDLPLVIMDLKAKLDAKLRSMTMMLF</sequence>
<proteinExistence type="predicted"/>
<dbReference type="EMBL" id="HF935459">
    <property type="protein sequence ID" value="CCX30615.1"/>
    <property type="molecule type" value="Genomic_DNA"/>
</dbReference>
<dbReference type="Proteomes" id="UP000018144">
    <property type="component" value="Unassembled WGS sequence"/>
</dbReference>
<evidence type="ECO:0000313" key="1">
    <source>
        <dbReference type="EMBL" id="CCX30615.1"/>
    </source>
</evidence>
<evidence type="ECO:0000313" key="2">
    <source>
        <dbReference type="Proteomes" id="UP000018144"/>
    </source>
</evidence>
<accession>U4LMP5</accession>
<keyword evidence="2" id="KW-1185">Reference proteome</keyword>
<dbReference type="AlphaFoldDB" id="U4LMP5"/>